<organism evidence="2 3">
    <name type="scientific">Hamadaea flava</name>
    <dbReference type="NCBI Taxonomy" id="1742688"/>
    <lineage>
        <taxon>Bacteria</taxon>
        <taxon>Bacillati</taxon>
        <taxon>Actinomycetota</taxon>
        <taxon>Actinomycetes</taxon>
        <taxon>Micromonosporales</taxon>
        <taxon>Micromonosporaceae</taxon>
        <taxon>Hamadaea</taxon>
    </lineage>
</organism>
<dbReference type="RefSeq" id="WP_253762584.1">
    <property type="nucleotide sequence ID" value="NZ_JAMZDZ010000001.1"/>
</dbReference>
<evidence type="ECO:0000313" key="3">
    <source>
        <dbReference type="Proteomes" id="UP001595816"/>
    </source>
</evidence>
<dbReference type="EMBL" id="JBHSAY010000028">
    <property type="protein sequence ID" value="MFC4136003.1"/>
    <property type="molecule type" value="Genomic_DNA"/>
</dbReference>
<dbReference type="InterPro" id="IPR039448">
    <property type="entry name" value="Beta_helix"/>
</dbReference>
<proteinExistence type="predicted"/>
<protein>
    <submittedName>
        <fullName evidence="2">Right-handed parallel beta-helix repeat-containing protein</fullName>
    </submittedName>
</protein>
<dbReference type="Pfam" id="PF13229">
    <property type="entry name" value="Beta_helix"/>
    <property type="match status" value="1"/>
</dbReference>
<dbReference type="InterPro" id="IPR011050">
    <property type="entry name" value="Pectin_lyase_fold/virulence"/>
</dbReference>
<dbReference type="Gene3D" id="2.160.20.10">
    <property type="entry name" value="Single-stranded right-handed beta-helix, Pectin lyase-like"/>
    <property type="match status" value="1"/>
</dbReference>
<accession>A0ABV8LZT8</accession>
<sequence length="413" mass="41595">MTADKYQSDRRRVVGAAFAGIASGVGLAVGTAATGPSPASAGVGTGSRPLRITVAAADAPAYIKADANYVCTGTDDQIAINAAIAEAATGPIAGSSERALNAVELSGGQFYCSGAVLLRSGVDVMGAGMYASVLRAVGITTATGAGTRVGLVKLFDLNTHGCGLHGFTLEGGGTGGGTCDALVYCNDGSANPTGYPYTSPDPDCYAYNLFIRGFRTAGVGGAGRNGLYAETDMRGTFFHSCNVRDCSGDGVVLNGTPDSHVDRIHIGGIDGYGVNVSSGNNKVTNCKAYYCNIAGMRLAGGRGTFTCLEVQDSVVGFDISGTPAVVAGLTADTCREDGVIIQGTGLSLDGFQVFWRSGGRYTSQLRGVTFTGSPAEVTAIGRVATNGITTKVSGAPGANSFVRVAGGALYAVG</sequence>
<keyword evidence="3" id="KW-1185">Reference proteome</keyword>
<dbReference type="SUPFAM" id="SSF51126">
    <property type="entry name" value="Pectin lyase-like"/>
    <property type="match status" value="1"/>
</dbReference>
<evidence type="ECO:0000313" key="2">
    <source>
        <dbReference type="EMBL" id="MFC4136003.1"/>
    </source>
</evidence>
<dbReference type="InterPro" id="IPR012334">
    <property type="entry name" value="Pectin_lyas_fold"/>
</dbReference>
<comment type="caution">
    <text evidence="2">The sequence shown here is derived from an EMBL/GenBank/DDBJ whole genome shotgun (WGS) entry which is preliminary data.</text>
</comment>
<reference evidence="3" key="1">
    <citation type="journal article" date="2019" name="Int. J. Syst. Evol. Microbiol.">
        <title>The Global Catalogue of Microorganisms (GCM) 10K type strain sequencing project: providing services to taxonomists for standard genome sequencing and annotation.</title>
        <authorList>
            <consortium name="The Broad Institute Genomics Platform"/>
            <consortium name="The Broad Institute Genome Sequencing Center for Infectious Disease"/>
            <person name="Wu L."/>
            <person name="Ma J."/>
        </authorList>
    </citation>
    <scope>NUCLEOTIDE SEQUENCE [LARGE SCALE GENOMIC DNA]</scope>
    <source>
        <strain evidence="3">CGMCC 4.7289</strain>
    </source>
</reference>
<gene>
    <name evidence="2" type="ORF">ACFOZ4_35815</name>
</gene>
<evidence type="ECO:0000259" key="1">
    <source>
        <dbReference type="Pfam" id="PF13229"/>
    </source>
</evidence>
<dbReference type="Proteomes" id="UP001595816">
    <property type="component" value="Unassembled WGS sequence"/>
</dbReference>
<feature type="domain" description="Right handed beta helix" evidence="1">
    <location>
        <begin position="222"/>
        <end position="306"/>
    </location>
</feature>
<name>A0ABV8LZT8_9ACTN</name>